<evidence type="ECO:0000313" key="1">
    <source>
        <dbReference type="EMBL" id="ADI19517.1"/>
    </source>
</evidence>
<organism evidence="1">
    <name type="scientific">uncultured Chloroflexi bacterium HF0770_09E03</name>
    <dbReference type="NCBI Taxonomy" id="710738"/>
    <lineage>
        <taxon>Bacteria</taxon>
        <taxon>Bacillati</taxon>
        <taxon>Chloroflexota</taxon>
        <taxon>environmental samples</taxon>
    </lineage>
</organism>
<dbReference type="AlphaFoldDB" id="E0XYM6"/>
<sequence length="78" mass="9046">MNREEFIIPRDMDEITAEPDHQRREVKRSAITAYRKEEKLNVGDPVPELELERLEETGPVPLSHLESRPAVLIFGSYT</sequence>
<proteinExistence type="predicted"/>
<name>E0XYM6_9CHLR</name>
<reference evidence="1" key="1">
    <citation type="journal article" date="2011" name="Environ. Microbiol.">
        <title>Time-series analyses of Monterey Bay coastal microbial picoplankton using a 'genome proxy' microarray.</title>
        <authorList>
            <person name="Rich V.I."/>
            <person name="Pham V.D."/>
            <person name="Eppley J."/>
            <person name="Shi Y."/>
            <person name="DeLong E.F."/>
        </authorList>
    </citation>
    <scope>NUCLEOTIDE SEQUENCE</scope>
</reference>
<dbReference type="EMBL" id="GU474924">
    <property type="protein sequence ID" value="ADI19517.1"/>
    <property type="molecule type" value="Genomic_DNA"/>
</dbReference>
<accession>E0XYM6</accession>
<protein>
    <submittedName>
        <fullName evidence="1">Uncharacterized protein</fullName>
    </submittedName>
</protein>